<evidence type="ECO:0000313" key="3">
    <source>
        <dbReference type="Proteomes" id="UP000287527"/>
    </source>
</evidence>
<gene>
    <name evidence="2" type="ORF">EPI11_00810</name>
</gene>
<keyword evidence="1" id="KW-0732">Signal</keyword>
<comment type="caution">
    <text evidence="2">The sequence shown here is derived from an EMBL/GenBank/DDBJ whole genome shotgun (WGS) entry which is preliminary data.</text>
</comment>
<protein>
    <recommendedName>
        <fullName evidence="4">Spondin domain-containing protein</fullName>
    </recommendedName>
</protein>
<dbReference type="RefSeq" id="WP_128388057.1">
    <property type="nucleotide sequence ID" value="NZ_SBII01000001.1"/>
</dbReference>
<evidence type="ECO:0008006" key="4">
    <source>
        <dbReference type="Google" id="ProtNLM"/>
    </source>
</evidence>
<reference evidence="2 3" key="1">
    <citation type="submission" date="2019-01" db="EMBL/GenBank/DDBJ databases">
        <title>Flavobacterium sp. nov.,isolated from freshwater.</title>
        <authorList>
            <person name="Zhang R."/>
            <person name="Du Z.-J."/>
        </authorList>
    </citation>
    <scope>NUCLEOTIDE SEQUENCE [LARGE SCALE GENOMIC DNA]</scope>
    <source>
        <strain evidence="2 3">1E403</strain>
    </source>
</reference>
<name>A0A3S3SGV4_9FLAO</name>
<organism evidence="2 3">
    <name type="scientific">Flavobacterium cerinum</name>
    <dbReference type="NCBI Taxonomy" id="2502784"/>
    <lineage>
        <taxon>Bacteria</taxon>
        <taxon>Pseudomonadati</taxon>
        <taxon>Bacteroidota</taxon>
        <taxon>Flavobacteriia</taxon>
        <taxon>Flavobacteriales</taxon>
        <taxon>Flavobacteriaceae</taxon>
        <taxon>Flavobacterium</taxon>
    </lineage>
</organism>
<dbReference type="Proteomes" id="UP000287527">
    <property type="component" value="Unassembled WGS sequence"/>
</dbReference>
<evidence type="ECO:0000313" key="2">
    <source>
        <dbReference type="EMBL" id="RWX03501.1"/>
    </source>
</evidence>
<keyword evidence="3" id="KW-1185">Reference proteome</keyword>
<proteinExistence type="predicted"/>
<feature type="chain" id="PRO_5018717211" description="Spondin domain-containing protein" evidence="1">
    <location>
        <begin position="30"/>
        <end position="144"/>
    </location>
</feature>
<dbReference type="OrthoDB" id="1349136at2"/>
<dbReference type="PROSITE" id="PS51257">
    <property type="entry name" value="PROKAR_LIPOPROTEIN"/>
    <property type="match status" value="1"/>
</dbReference>
<dbReference type="AlphaFoldDB" id="A0A3S3SGV4"/>
<accession>A0A3S3SGV4</accession>
<sequence>MNTLIKSTIKKAVILPVLLLLLTATGCSDDDGGKTNTNPSTERYLTCKINGQERNFSYRVSANDPPSEDIIHFVSIGGHEAEDLNSPGFGFDLISEEGAAVGTTYTAPSSELHGNFTYRMLIATETLQELPATPGMDMMERVLL</sequence>
<dbReference type="EMBL" id="SBII01000001">
    <property type="protein sequence ID" value="RWX03501.1"/>
    <property type="molecule type" value="Genomic_DNA"/>
</dbReference>
<evidence type="ECO:0000256" key="1">
    <source>
        <dbReference type="SAM" id="SignalP"/>
    </source>
</evidence>
<feature type="signal peptide" evidence="1">
    <location>
        <begin position="1"/>
        <end position="29"/>
    </location>
</feature>